<gene>
    <name evidence="2" type="ORF">UFOVP75_133</name>
</gene>
<dbReference type="EMBL" id="LR796209">
    <property type="protein sequence ID" value="CAB4127311.1"/>
    <property type="molecule type" value="Genomic_DNA"/>
</dbReference>
<accession>A0A6J5KZ22</accession>
<dbReference type="InterPro" id="IPR036397">
    <property type="entry name" value="RNaseH_sf"/>
</dbReference>
<name>A0A6J5KZ22_9CAUD</name>
<dbReference type="GO" id="GO:0003676">
    <property type="term" value="F:nucleic acid binding"/>
    <property type="evidence" value="ECO:0007669"/>
    <property type="project" value="InterPro"/>
</dbReference>
<reference evidence="2" key="1">
    <citation type="submission" date="2020-04" db="EMBL/GenBank/DDBJ databases">
        <authorList>
            <person name="Chiriac C."/>
            <person name="Salcher M."/>
            <person name="Ghai R."/>
            <person name="Kavagutti S V."/>
        </authorList>
    </citation>
    <scope>NUCLEOTIDE SEQUENCE</scope>
</reference>
<dbReference type="Pfam" id="PF00075">
    <property type="entry name" value="RNase_H"/>
    <property type="match status" value="1"/>
</dbReference>
<dbReference type="InterPro" id="IPR012337">
    <property type="entry name" value="RNaseH-like_sf"/>
</dbReference>
<evidence type="ECO:0000259" key="1">
    <source>
        <dbReference type="PROSITE" id="PS50879"/>
    </source>
</evidence>
<feature type="domain" description="RNase H type-1" evidence="1">
    <location>
        <begin position="1"/>
        <end position="79"/>
    </location>
</feature>
<dbReference type="SUPFAM" id="SSF53098">
    <property type="entry name" value="Ribonuclease H-like"/>
    <property type="match status" value="1"/>
</dbReference>
<dbReference type="InterPro" id="IPR002156">
    <property type="entry name" value="RNaseH_domain"/>
</dbReference>
<sequence>MGLLECKKLKLTGPIELVCDSQYVLGMASGRMSPNTNRTLVGKLRALSLELNVGTRWVRGHSKETWNEHCDKLAKRGKLEAQQALK</sequence>
<dbReference type="GO" id="GO:0004523">
    <property type="term" value="F:RNA-DNA hybrid ribonuclease activity"/>
    <property type="evidence" value="ECO:0007669"/>
    <property type="project" value="InterPro"/>
</dbReference>
<protein>
    <submittedName>
        <fullName evidence="2">Ribonuclease H domain containing protein</fullName>
    </submittedName>
</protein>
<dbReference type="Gene3D" id="3.30.420.10">
    <property type="entry name" value="Ribonuclease H-like superfamily/Ribonuclease H"/>
    <property type="match status" value="1"/>
</dbReference>
<organism evidence="2">
    <name type="scientific">uncultured Caudovirales phage</name>
    <dbReference type="NCBI Taxonomy" id="2100421"/>
    <lineage>
        <taxon>Viruses</taxon>
        <taxon>Duplodnaviria</taxon>
        <taxon>Heunggongvirae</taxon>
        <taxon>Uroviricota</taxon>
        <taxon>Caudoviricetes</taxon>
        <taxon>Peduoviridae</taxon>
        <taxon>Maltschvirus</taxon>
        <taxon>Maltschvirus maltsch</taxon>
    </lineage>
</organism>
<proteinExistence type="predicted"/>
<dbReference type="PROSITE" id="PS50879">
    <property type="entry name" value="RNASE_H_1"/>
    <property type="match status" value="1"/>
</dbReference>
<evidence type="ECO:0000313" key="2">
    <source>
        <dbReference type="EMBL" id="CAB4127311.1"/>
    </source>
</evidence>